<gene>
    <name evidence="2" type="ORF">MA16_Dca006423</name>
</gene>
<evidence type="ECO:0000313" key="3">
    <source>
        <dbReference type="Proteomes" id="UP000233837"/>
    </source>
</evidence>
<protein>
    <submittedName>
        <fullName evidence="2">Uncharacterized protein</fullName>
    </submittedName>
</protein>
<keyword evidence="1" id="KW-0472">Membrane</keyword>
<feature type="transmembrane region" description="Helical" evidence="1">
    <location>
        <begin position="64"/>
        <end position="89"/>
    </location>
</feature>
<evidence type="ECO:0000313" key="2">
    <source>
        <dbReference type="EMBL" id="PKU83948.1"/>
    </source>
</evidence>
<dbReference type="AlphaFoldDB" id="A0A2I0X7Q0"/>
<reference evidence="2 3" key="1">
    <citation type="journal article" date="2016" name="Sci. Rep.">
        <title>The Dendrobium catenatum Lindl. genome sequence provides insights into polysaccharide synthase, floral development and adaptive evolution.</title>
        <authorList>
            <person name="Zhang G.Q."/>
            <person name="Xu Q."/>
            <person name="Bian C."/>
            <person name="Tsai W.C."/>
            <person name="Yeh C.M."/>
            <person name="Liu K.W."/>
            <person name="Yoshida K."/>
            <person name="Zhang L.S."/>
            <person name="Chang S.B."/>
            <person name="Chen F."/>
            <person name="Shi Y."/>
            <person name="Su Y.Y."/>
            <person name="Zhang Y.Q."/>
            <person name="Chen L.J."/>
            <person name="Yin Y."/>
            <person name="Lin M."/>
            <person name="Huang H."/>
            <person name="Deng H."/>
            <person name="Wang Z.W."/>
            <person name="Zhu S.L."/>
            <person name="Zhao X."/>
            <person name="Deng C."/>
            <person name="Niu S.C."/>
            <person name="Huang J."/>
            <person name="Wang M."/>
            <person name="Liu G.H."/>
            <person name="Yang H.J."/>
            <person name="Xiao X.J."/>
            <person name="Hsiao Y.Y."/>
            <person name="Wu W.L."/>
            <person name="Chen Y.Y."/>
            <person name="Mitsuda N."/>
            <person name="Ohme-Takagi M."/>
            <person name="Luo Y.B."/>
            <person name="Van de Peer Y."/>
            <person name="Liu Z.J."/>
        </authorList>
    </citation>
    <scope>NUCLEOTIDE SEQUENCE [LARGE SCALE GENOMIC DNA]</scope>
    <source>
        <tissue evidence="2">The whole plant</tissue>
    </source>
</reference>
<dbReference type="Proteomes" id="UP000233837">
    <property type="component" value="Unassembled WGS sequence"/>
</dbReference>
<name>A0A2I0X7Q0_9ASPA</name>
<sequence>MRIPPALVRGPCMPKMRHFACSPARPDATCGQPSWKETHHYKFCNNLQCGDQQIKFMQLQGSRLSGIPVIAYNYTFSWLLLATIAFAGLSRTWDLPSYLGSSSGCFYGRTSEDTSKTSIIPIGKPST</sequence>
<keyword evidence="3" id="KW-1185">Reference proteome</keyword>
<dbReference type="EMBL" id="KZ502070">
    <property type="protein sequence ID" value="PKU83948.1"/>
    <property type="molecule type" value="Genomic_DNA"/>
</dbReference>
<keyword evidence="1" id="KW-0812">Transmembrane</keyword>
<accession>A0A2I0X7Q0</accession>
<keyword evidence="1" id="KW-1133">Transmembrane helix</keyword>
<proteinExistence type="predicted"/>
<organism evidence="2 3">
    <name type="scientific">Dendrobium catenatum</name>
    <dbReference type="NCBI Taxonomy" id="906689"/>
    <lineage>
        <taxon>Eukaryota</taxon>
        <taxon>Viridiplantae</taxon>
        <taxon>Streptophyta</taxon>
        <taxon>Embryophyta</taxon>
        <taxon>Tracheophyta</taxon>
        <taxon>Spermatophyta</taxon>
        <taxon>Magnoliopsida</taxon>
        <taxon>Liliopsida</taxon>
        <taxon>Asparagales</taxon>
        <taxon>Orchidaceae</taxon>
        <taxon>Epidendroideae</taxon>
        <taxon>Malaxideae</taxon>
        <taxon>Dendrobiinae</taxon>
        <taxon>Dendrobium</taxon>
    </lineage>
</organism>
<reference evidence="2 3" key="2">
    <citation type="journal article" date="2017" name="Nature">
        <title>The Apostasia genome and the evolution of orchids.</title>
        <authorList>
            <person name="Zhang G.Q."/>
            <person name="Liu K.W."/>
            <person name="Li Z."/>
            <person name="Lohaus R."/>
            <person name="Hsiao Y.Y."/>
            <person name="Niu S.C."/>
            <person name="Wang J.Y."/>
            <person name="Lin Y.C."/>
            <person name="Xu Q."/>
            <person name="Chen L.J."/>
            <person name="Yoshida K."/>
            <person name="Fujiwara S."/>
            <person name="Wang Z.W."/>
            <person name="Zhang Y.Q."/>
            <person name="Mitsuda N."/>
            <person name="Wang M."/>
            <person name="Liu G.H."/>
            <person name="Pecoraro L."/>
            <person name="Huang H.X."/>
            <person name="Xiao X.J."/>
            <person name="Lin M."/>
            <person name="Wu X.Y."/>
            <person name="Wu W.L."/>
            <person name="Chen Y.Y."/>
            <person name="Chang S.B."/>
            <person name="Sakamoto S."/>
            <person name="Ohme-Takagi M."/>
            <person name="Yagi M."/>
            <person name="Zeng S.J."/>
            <person name="Shen C.Y."/>
            <person name="Yeh C.M."/>
            <person name="Luo Y.B."/>
            <person name="Tsai W.C."/>
            <person name="Van de Peer Y."/>
            <person name="Liu Z.J."/>
        </authorList>
    </citation>
    <scope>NUCLEOTIDE SEQUENCE [LARGE SCALE GENOMIC DNA]</scope>
    <source>
        <tissue evidence="2">The whole plant</tissue>
    </source>
</reference>
<evidence type="ECO:0000256" key="1">
    <source>
        <dbReference type="SAM" id="Phobius"/>
    </source>
</evidence>